<feature type="transmembrane region" description="Helical" evidence="7">
    <location>
        <begin position="228"/>
        <end position="253"/>
    </location>
</feature>
<keyword evidence="3" id="KW-0813">Transport</keyword>
<dbReference type="AlphaFoldDB" id="A0A2V4R4G6"/>
<dbReference type="InterPro" id="IPR038377">
    <property type="entry name" value="Na/Glc_symporter_sf"/>
</dbReference>
<feature type="transmembrane region" description="Helical" evidence="7">
    <location>
        <begin position="431"/>
        <end position="450"/>
    </location>
</feature>
<reference evidence="8 9" key="1">
    <citation type="submission" date="2017-07" db="EMBL/GenBank/DDBJ databases">
        <title>A draft genome sequence of Komagataeibacter swingsii LMG 22125.</title>
        <authorList>
            <person name="Skraban J."/>
            <person name="Cleenwerck I."/>
            <person name="Vandamme P."/>
            <person name="Trcek J."/>
        </authorList>
    </citation>
    <scope>NUCLEOTIDE SEQUENCE [LARGE SCALE GENOMIC DNA]</scope>
    <source>
        <strain evidence="8 9">LMG 22125</strain>
    </source>
</reference>
<keyword evidence="5 7" id="KW-1133">Transmembrane helix</keyword>
<dbReference type="PROSITE" id="PS50283">
    <property type="entry name" value="NA_SOLUT_SYMP_3"/>
    <property type="match status" value="1"/>
</dbReference>
<gene>
    <name evidence="8" type="ORF">CFR76_02725</name>
</gene>
<evidence type="ECO:0000256" key="5">
    <source>
        <dbReference type="ARBA" id="ARBA00022989"/>
    </source>
</evidence>
<dbReference type="InterPro" id="IPR050277">
    <property type="entry name" value="Sodium:Solute_Symporter"/>
</dbReference>
<evidence type="ECO:0000313" key="8">
    <source>
        <dbReference type="EMBL" id="PYD70862.1"/>
    </source>
</evidence>
<dbReference type="RefSeq" id="WP_110555702.1">
    <property type="nucleotide sequence ID" value="NZ_NKUB01000002.1"/>
</dbReference>
<evidence type="ECO:0000256" key="3">
    <source>
        <dbReference type="ARBA" id="ARBA00022448"/>
    </source>
</evidence>
<dbReference type="EMBL" id="NKUB01000002">
    <property type="protein sequence ID" value="PYD70862.1"/>
    <property type="molecule type" value="Genomic_DNA"/>
</dbReference>
<proteinExistence type="inferred from homology"/>
<sequence>MEISVFMAVIMTSVLIAVYSRYRHAARNARDFFVASGQFGAILIFFLTIGETYSIGSVLGFPAGIYTQGSGFGFWFLGYILLSYPVGYFLNPRIWILGQRYACITVADIFRNHYASRALEILVVLNTALFLLPFGEMQFAGLMVVVRNLGWHIPGMMMTGLCASLTLAWILLSGIRAPAYVSILKDVLMVAAIVLGGYAAMHAMHWPAGMPEFASASNAGPVLPGGNAFIVSTIILQSIGLCVAPQTVAFLFTAKSPRTLQKNQIFMPFYMLMFPFLFLMALYVRASGATPASPNDVFMVAVCATLPHWARGLVAGGCALSALVILAGVCLALGPLVSRNLMPGHSDRAQKIGAQITIAIYLVVSVLGGASLSGLMVILNNLYYIGITQLAPGIIVSLLNRRVSAIPIIAGLLCGDLTGMGLFFFHVMPAGLNPGMIGLIINALVVWGGISHASRTSSAPLTPL</sequence>
<feature type="transmembrane region" description="Helical" evidence="7">
    <location>
        <begin position="358"/>
        <end position="376"/>
    </location>
</feature>
<evidence type="ECO:0000256" key="2">
    <source>
        <dbReference type="ARBA" id="ARBA00006434"/>
    </source>
</evidence>
<accession>A0A2V4R4G6</accession>
<evidence type="ECO:0000256" key="4">
    <source>
        <dbReference type="ARBA" id="ARBA00022692"/>
    </source>
</evidence>
<dbReference type="GO" id="GO:0022857">
    <property type="term" value="F:transmembrane transporter activity"/>
    <property type="evidence" value="ECO:0007669"/>
    <property type="project" value="InterPro"/>
</dbReference>
<dbReference type="Gene3D" id="1.20.1730.10">
    <property type="entry name" value="Sodium/glucose cotransporter"/>
    <property type="match status" value="1"/>
</dbReference>
<name>A0A2V4R4G6_9PROT</name>
<evidence type="ECO:0000256" key="7">
    <source>
        <dbReference type="SAM" id="Phobius"/>
    </source>
</evidence>
<keyword evidence="6 7" id="KW-0472">Membrane</keyword>
<feature type="transmembrane region" description="Helical" evidence="7">
    <location>
        <begin position="406"/>
        <end position="425"/>
    </location>
</feature>
<protein>
    <submittedName>
        <fullName evidence="8">Sodium:solute symporter</fullName>
    </submittedName>
</protein>
<dbReference type="InterPro" id="IPR001734">
    <property type="entry name" value="Na/solute_symporter"/>
</dbReference>
<feature type="transmembrane region" description="Helical" evidence="7">
    <location>
        <begin position="155"/>
        <end position="175"/>
    </location>
</feature>
<feature type="transmembrane region" description="Helical" evidence="7">
    <location>
        <begin position="265"/>
        <end position="284"/>
    </location>
</feature>
<feature type="transmembrane region" description="Helical" evidence="7">
    <location>
        <begin position="187"/>
        <end position="208"/>
    </location>
</feature>
<evidence type="ECO:0000256" key="6">
    <source>
        <dbReference type="ARBA" id="ARBA00023136"/>
    </source>
</evidence>
<dbReference type="GO" id="GO:0005886">
    <property type="term" value="C:plasma membrane"/>
    <property type="evidence" value="ECO:0007669"/>
    <property type="project" value="TreeGrafter"/>
</dbReference>
<feature type="transmembrane region" description="Helical" evidence="7">
    <location>
        <begin position="72"/>
        <end position="90"/>
    </location>
</feature>
<comment type="similarity">
    <text evidence="2">Belongs to the sodium:solute symporter (SSF) (TC 2.A.21) family.</text>
</comment>
<feature type="transmembrane region" description="Helical" evidence="7">
    <location>
        <begin position="6"/>
        <end position="22"/>
    </location>
</feature>
<evidence type="ECO:0000256" key="1">
    <source>
        <dbReference type="ARBA" id="ARBA00004141"/>
    </source>
</evidence>
<keyword evidence="9" id="KW-1185">Reference proteome</keyword>
<dbReference type="PANTHER" id="PTHR48086:SF8">
    <property type="entry name" value="MONOCARBOXYLIC ACID PERMEASE"/>
    <property type="match status" value="1"/>
</dbReference>
<feature type="transmembrane region" description="Helical" evidence="7">
    <location>
        <begin position="118"/>
        <end position="135"/>
    </location>
</feature>
<comment type="caution">
    <text evidence="8">The sequence shown here is derived from an EMBL/GenBank/DDBJ whole genome shotgun (WGS) entry which is preliminary data.</text>
</comment>
<organism evidence="8 9">
    <name type="scientific">Komagataeibacter swingsii</name>
    <dbReference type="NCBI Taxonomy" id="215220"/>
    <lineage>
        <taxon>Bacteria</taxon>
        <taxon>Pseudomonadati</taxon>
        <taxon>Pseudomonadota</taxon>
        <taxon>Alphaproteobacteria</taxon>
        <taxon>Acetobacterales</taxon>
        <taxon>Acetobacteraceae</taxon>
        <taxon>Komagataeibacter</taxon>
    </lineage>
</organism>
<dbReference type="Proteomes" id="UP000247371">
    <property type="component" value="Unassembled WGS sequence"/>
</dbReference>
<comment type="subcellular location">
    <subcellularLocation>
        <location evidence="1">Membrane</location>
        <topology evidence="1">Multi-pass membrane protein</topology>
    </subcellularLocation>
</comment>
<dbReference type="PANTHER" id="PTHR48086">
    <property type="entry name" value="SODIUM/PROLINE SYMPORTER-RELATED"/>
    <property type="match status" value="1"/>
</dbReference>
<feature type="transmembrane region" description="Helical" evidence="7">
    <location>
        <begin position="382"/>
        <end position="399"/>
    </location>
</feature>
<feature type="transmembrane region" description="Helical" evidence="7">
    <location>
        <begin position="314"/>
        <end position="337"/>
    </location>
</feature>
<keyword evidence="4 7" id="KW-0812">Transmembrane</keyword>
<evidence type="ECO:0000313" key="9">
    <source>
        <dbReference type="Proteomes" id="UP000247371"/>
    </source>
</evidence>
<feature type="transmembrane region" description="Helical" evidence="7">
    <location>
        <begin position="42"/>
        <end position="66"/>
    </location>
</feature>